<keyword evidence="13" id="KW-1185">Reference proteome</keyword>
<dbReference type="EMBL" id="JACHJD010000004">
    <property type="protein sequence ID" value="MBB5103915.1"/>
    <property type="molecule type" value="Genomic_DNA"/>
</dbReference>
<evidence type="ECO:0000256" key="5">
    <source>
        <dbReference type="ARBA" id="ARBA00022984"/>
    </source>
</evidence>
<comment type="subcellular location">
    <subcellularLocation>
        <location evidence="1">Cell membrane</location>
        <topology evidence="1">Multi-pass membrane protein</topology>
    </subcellularLocation>
</comment>
<dbReference type="GO" id="GO:0034204">
    <property type="term" value="P:lipid translocation"/>
    <property type="evidence" value="ECO:0007669"/>
    <property type="project" value="TreeGrafter"/>
</dbReference>
<feature type="transmembrane region" description="Helical" evidence="9">
    <location>
        <begin position="359"/>
        <end position="384"/>
    </location>
</feature>
<keyword evidence="6 9" id="KW-1133">Transmembrane helix</keyword>
<feature type="transmembrane region" description="Helical" evidence="9">
    <location>
        <begin position="489"/>
        <end position="514"/>
    </location>
</feature>
<gene>
    <name evidence="11" type="ORF">CP982_21790</name>
    <name evidence="10" type="ORF">FHS40_002977</name>
</gene>
<dbReference type="GO" id="GO:0005886">
    <property type="term" value="C:plasma membrane"/>
    <property type="evidence" value="ECO:0007669"/>
    <property type="project" value="UniProtKB-SubCell"/>
</dbReference>
<organism evidence="11 12">
    <name type="scientific">Streptomyces spectabilis</name>
    <dbReference type="NCBI Taxonomy" id="68270"/>
    <lineage>
        <taxon>Bacteria</taxon>
        <taxon>Bacillati</taxon>
        <taxon>Actinomycetota</taxon>
        <taxon>Actinomycetes</taxon>
        <taxon>Kitasatosporales</taxon>
        <taxon>Streptomycetaceae</taxon>
        <taxon>Streptomyces</taxon>
    </lineage>
</organism>
<reference evidence="10 13" key="2">
    <citation type="submission" date="2020-08" db="EMBL/GenBank/DDBJ databases">
        <title>Genomic Encyclopedia of Type Strains, Phase III (KMG-III): the genomes of soil and plant-associated and newly described type strains.</title>
        <authorList>
            <person name="Whitman W."/>
        </authorList>
    </citation>
    <scope>NUCLEOTIDE SEQUENCE [LARGE SCALE GENOMIC DNA]</scope>
    <source>
        <strain evidence="10 13">CECT 3146</strain>
    </source>
</reference>
<evidence type="ECO:0000313" key="13">
    <source>
        <dbReference type="Proteomes" id="UP000549009"/>
    </source>
</evidence>
<dbReference type="PRINTS" id="PR01806">
    <property type="entry name" value="VIRFACTRMVIN"/>
</dbReference>
<dbReference type="AlphaFoldDB" id="A0A5P2X7P8"/>
<evidence type="ECO:0000256" key="8">
    <source>
        <dbReference type="SAM" id="MobiDB-lite"/>
    </source>
</evidence>
<feature type="transmembrane region" description="Helical" evidence="9">
    <location>
        <begin position="404"/>
        <end position="422"/>
    </location>
</feature>
<proteinExistence type="predicted"/>
<evidence type="ECO:0000256" key="2">
    <source>
        <dbReference type="ARBA" id="ARBA00022475"/>
    </source>
</evidence>
<feature type="transmembrane region" description="Helical" evidence="9">
    <location>
        <begin position="179"/>
        <end position="197"/>
    </location>
</feature>
<dbReference type="InterPro" id="IPR004268">
    <property type="entry name" value="MurJ"/>
</dbReference>
<keyword evidence="2" id="KW-1003">Cell membrane</keyword>
<keyword evidence="4" id="KW-0133">Cell shape</keyword>
<evidence type="ECO:0000313" key="11">
    <source>
        <dbReference type="EMBL" id="QEV61013.1"/>
    </source>
</evidence>
<feature type="compositionally biased region" description="Gly residues" evidence="8">
    <location>
        <begin position="1"/>
        <end position="10"/>
    </location>
</feature>
<keyword evidence="3 9" id="KW-0812">Transmembrane</keyword>
<evidence type="ECO:0000313" key="12">
    <source>
        <dbReference type="Proteomes" id="UP000326505"/>
    </source>
</evidence>
<feature type="transmembrane region" description="Helical" evidence="9">
    <location>
        <begin position="232"/>
        <end position="253"/>
    </location>
</feature>
<keyword evidence="5" id="KW-0573">Peptidoglycan synthesis</keyword>
<feature type="transmembrane region" description="Helical" evidence="9">
    <location>
        <begin position="48"/>
        <end position="69"/>
    </location>
</feature>
<evidence type="ECO:0000256" key="1">
    <source>
        <dbReference type="ARBA" id="ARBA00004651"/>
    </source>
</evidence>
<feature type="transmembrane region" description="Helical" evidence="9">
    <location>
        <begin position="454"/>
        <end position="477"/>
    </location>
</feature>
<dbReference type="Proteomes" id="UP000326505">
    <property type="component" value="Chromosome"/>
</dbReference>
<dbReference type="Proteomes" id="UP000549009">
    <property type="component" value="Unassembled WGS sequence"/>
</dbReference>
<dbReference type="Pfam" id="PF03023">
    <property type="entry name" value="MurJ"/>
    <property type="match status" value="1"/>
</dbReference>
<feature type="transmembrane region" description="Helical" evidence="9">
    <location>
        <begin position="209"/>
        <end position="226"/>
    </location>
</feature>
<dbReference type="EMBL" id="CP023690">
    <property type="protein sequence ID" value="QEV61013.1"/>
    <property type="molecule type" value="Genomic_DNA"/>
</dbReference>
<dbReference type="GO" id="GO:0015648">
    <property type="term" value="F:lipid-linked peptidoglycan transporter activity"/>
    <property type="evidence" value="ECO:0007669"/>
    <property type="project" value="TreeGrafter"/>
</dbReference>
<evidence type="ECO:0000256" key="7">
    <source>
        <dbReference type="ARBA" id="ARBA00023136"/>
    </source>
</evidence>
<dbReference type="GO" id="GO:0009252">
    <property type="term" value="P:peptidoglycan biosynthetic process"/>
    <property type="evidence" value="ECO:0007669"/>
    <property type="project" value="UniProtKB-KW"/>
</dbReference>
<evidence type="ECO:0000256" key="6">
    <source>
        <dbReference type="ARBA" id="ARBA00022989"/>
    </source>
</evidence>
<evidence type="ECO:0000256" key="9">
    <source>
        <dbReference type="SAM" id="Phobius"/>
    </source>
</evidence>
<feature type="transmembrane region" description="Helical" evidence="9">
    <location>
        <begin position="429"/>
        <end position="448"/>
    </location>
</feature>
<feature type="transmembrane region" description="Helical" evidence="9">
    <location>
        <begin position="140"/>
        <end position="159"/>
    </location>
</feature>
<dbReference type="RefSeq" id="WP_150512057.1">
    <property type="nucleotide sequence ID" value="NZ_BMSQ01000005.1"/>
</dbReference>
<dbReference type="PANTHER" id="PTHR47019">
    <property type="entry name" value="LIPID II FLIPPASE MURJ"/>
    <property type="match status" value="1"/>
</dbReference>
<evidence type="ECO:0000313" key="10">
    <source>
        <dbReference type="EMBL" id="MBB5103915.1"/>
    </source>
</evidence>
<dbReference type="GO" id="GO:0008360">
    <property type="term" value="P:regulation of cell shape"/>
    <property type="evidence" value="ECO:0007669"/>
    <property type="project" value="UniProtKB-KW"/>
</dbReference>
<reference evidence="11 12" key="1">
    <citation type="submission" date="2017-09" db="EMBL/GenBank/DDBJ databases">
        <authorList>
            <person name="Lee N."/>
            <person name="Cho B.-K."/>
        </authorList>
    </citation>
    <scope>NUCLEOTIDE SEQUENCE [LARGE SCALE GENOMIC DNA]</scope>
    <source>
        <strain evidence="11 12">ATCC 27465</strain>
    </source>
</reference>
<accession>A0A5P2X7P8</accession>
<sequence length="564" mass="57294">MITASGGGDTGALRAPGEAPVDVRPQAAAPDEEAGPGGGPAPSRGGSFLARAALVTAALSVAGSLLGLARDQALAHFFGAGTDTDAFLVAWTVPEMAATLLIEDGLAFFLVPAFSLALAQRGRGTGRDPVRALVAASLPRMCLCFAAAALVLALAAPWVVAALAPGLPDQRLAVDCTRLTATCALSFGLAGYCSAALRAHQRYTVPATIYVVYNAAIIATLALLAARWGVRAAAAGVAVGGALMVVAQVPSLVRQLRSGRGTGGSPAPAEPPSTRLRTTVIWTVLLFALCRQSQVLIERFLASSLPGGAISHLNYAQKVAQMPMALALMLCTVTFPVLARAQAEGQTLKARDRVERDVVMAGCVVLLGAAAVIAGAHPIIQLLFERGAFTPEDTAATASVMRVYSLGLLGHTLVGALARSYFAGGRVTWAPVTAMGLGIVATAGLGVLSVGTFGVYGIAASNAIGICLTATLLLRGMGPRTVPIRIPKVVAELAGLVLAAAVATLLGALCARSLTAPVPALLACGPTVLLTFVLVGWSLRVGPLVSAVSALGPALRKLASRHDR</sequence>
<dbReference type="KEGG" id="sspb:CP982_21790"/>
<protein>
    <submittedName>
        <fullName evidence="11">Murein biosynthesis protein MurJ</fullName>
    </submittedName>
    <submittedName>
        <fullName evidence="10">Putative peptidoglycan lipid II flippase</fullName>
    </submittedName>
</protein>
<feature type="transmembrane region" description="Helical" evidence="9">
    <location>
        <begin position="520"/>
        <end position="539"/>
    </location>
</feature>
<feature type="region of interest" description="Disordered" evidence="8">
    <location>
        <begin position="1"/>
        <end position="42"/>
    </location>
</feature>
<evidence type="ECO:0000256" key="3">
    <source>
        <dbReference type="ARBA" id="ARBA00022692"/>
    </source>
</evidence>
<dbReference type="PANTHER" id="PTHR47019:SF1">
    <property type="entry name" value="LIPID II FLIPPASE MURJ"/>
    <property type="match status" value="1"/>
</dbReference>
<feature type="transmembrane region" description="Helical" evidence="9">
    <location>
        <begin position="97"/>
        <end position="119"/>
    </location>
</feature>
<name>A0A5P2X7P8_STRST</name>
<evidence type="ECO:0000256" key="4">
    <source>
        <dbReference type="ARBA" id="ARBA00022960"/>
    </source>
</evidence>
<keyword evidence="7 9" id="KW-0472">Membrane</keyword>
<dbReference type="OrthoDB" id="3695748at2"/>
<dbReference type="InterPro" id="IPR051050">
    <property type="entry name" value="Lipid_II_flippase_MurJ/MviN"/>
</dbReference>